<reference evidence="2 3" key="1">
    <citation type="submission" date="2024-09" db="EMBL/GenBank/DDBJ databases">
        <authorList>
            <person name="Sun Q."/>
            <person name="Mori K."/>
        </authorList>
    </citation>
    <scope>NUCLEOTIDE SEQUENCE [LARGE SCALE GENOMIC DNA]</scope>
    <source>
        <strain evidence="2 3">JCM 3307</strain>
    </source>
</reference>
<dbReference type="RefSeq" id="WP_223100574.1">
    <property type="nucleotide sequence ID" value="NZ_CP061913.1"/>
</dbReference>
<evidence type="ECO:0000313" key="3">
    <source>
        <dbReference type="Proteomes" id="UP001589608"/>
    </source>
</evidence>
<evidence type="ECO:0000259" key="1">
    <source>
        <dbReference type="Pfam" id="PF13518"/>
    </source>
</evidence>
<organism evidence="2 3">
    <name type="scientific">Dactylosporangium vinaceum</name>
    <dbReference type="NCBI Taxonomy" id="53362"/>
    <lineage>
        <taxon>Bacteria</taxon>
        <taxon>Bacillati</taxon>
        <taxon>Actinomycetota</taxon>
        <taxon>Actinomycetes</taxon>
        <taxon>Micromonosporales</taxon>
        <taxon>Micromonosporaceae</taxon>
        <taxon>Dactylosporangium</taxon>
    </lineage>
</organism>
<gene>
    <name evidence="2" type="ORF">ACFFTR_42360</name>
</gene>
<feature type="domain" description="Insertion element IS150 protein InsJ-like helix-turn-helix" evidence="1">
    <location>
        <begin position="47"/>
        <end position="76"/>
    </location>
</feature>
<evidence type="ECO:0000313" key="2">
    <source>
        <dbReference type="EMBL" id="MFB9449761.1"/>
    </source>
</evidence>
<protein>
    <submittedName>
        <fullName evidence="2">Helix-turn-helix domain-containing protein</fullName>
    </submittedName>
</protein>
<dbReference type="Gene3D" id="1.10.10.60">
    <property type="entry name" value="Homeodomain-like"/>
    <property type="match status" value="1"/>
</dbReference>
<keyword evidence="3" id="KW-1185">Reference proteome</keyword>
<dbReference type="Proteomes" id="UP001589608">
    <property type="component" value="Unassembled WGS sequence"/>
</dbReference>
<dbReference type="InterPro" id="IPR055247">
    <property type="entry name" value="InsJ-like_HTH"/>
</dbReference>
<proteinExistence type="predicted"/>
<accession>A0ABV5MLL4</accession>
<sequence length="83" mass="9040">MATLDELIRAFRRAENAVPVAERAAEAKVRAAREARTAARLALAEGIVTAWHEGTSQAEIARQTGYSREQVRRILRAAGVEPG</sequence>
<name>A0ABV5MLL4_9ACTN</name>
<comment type="caution">
    <text evidence="2">The sequence shown here is derived from an EMBL/GenBank/DDBJ whole genome shotgun (WGS) entry which is preliminary data.</text>
</comment>
<dbReference type="EMBL" id="JBHMCA010000069">
    <property type="protein sequence ID" value="MFB9449761.1"/>
    <property type="molecule type" value="Genomic_DNA"/>
</dbReference>
<dbReference type="Pfam" id="PF13518">
    <property type="entry name" value="HTH_28"/>
    <property type="match status" value="1"/>
</dbReference>